<protein>
    <submittedName>
        <fullName evidence="2">Uncharacterized protein</fullName>
    </submittedName>
</protein>
<sequence>MRTPLIPRARLNPSPDLTHAAGRRPVAASTSPRQSVLLGLPAFPSPTEAPPIPSLAHRPLRCSWWLALSYSAEDCSATGARSFKVHAA</sequence>
<dbReference type="AlphaFoldDB" id="A0A0A9FL09"/>
<evidence type="ECO:0000313" key="2">
    <source>
        <dbReference type="EMBL" id="JAE10821.1"/>
    </source>
</evidence>
<evidence type="ECO:0000256" key="1">
    <source>
        <dbReference type="SAM" id="MobiDB-lite"/>
    </source>
</evidence>
<accession>A0A0A9FL09</accession>
<reference evidence="2" key="2">
    <citation type="journal article" date="2015" name="Data Brief">
        <title>Shoot transcriptome of the giant reed, Arundo donax.</title>
        <authorList>
            <person name="Barrero R.A."/>
            <person name="Guerrero F.D."/>
            <person name="Moolhuijzen P."/>
            <person name="Goolsby J.A."/>
            <person name="Tidwell J."/>
            <person name="Bellgard S.E."/>
            <person name="Bellgard M.I."/>
        </authorList>
    </citation>
    <scope>NUCLEOTIDE SEQUENCE</scope>
    <source>
        <tissue evidence="2">Shoot tissue taken approximately 20 cm above the soil surface</tissue>
    </source>
</reference>
<organism evidence="2">
    <name type="scientific">Arundo donax</name>
    <name type="common">Giant reed</name>
    <name type="synonym">Donax arundinaceus</name>
    <dbReference type="NCBI Taxonomy" id="35708"/>
    <lineage>
        <taxon>Eukaryota</taxon>
        <taxon>Viridiplantae</taxon>
        <taxon>Streptophyta</taxon>
        <taxon>Embryophyta</taxon>
        <taxon>Tracheophyta</taxon>
        <taxon>Spermatophyta</taxon>
        <taxon>Magnoliopsida</taxon>
        <taxon>Liliopsida</taxon>
        <taxon>Poales</taxon>
        <taxon>Poaceae</taxon>
        <taxon>PACMAD clade</taxon>
        <taxon>Arundinoideae</taxon>
        <taxon>Arundineae</taxon>
        <taxon>Arundo</taxon>
    </lineage>
</organism>
<feature type="region of interest" description="Disordered" evidence="1">
    <location>
        <begin position="1"/>
        <end position="33"/>
    </location>
</feature>
<proteinExistence type="predicted"/>
<name>A0A0A9FL09_ARUDO</name>
<dbReference type="EMBL" id="GBRH01187075">
    <property type="protein sequence ID" value="JAE10821.1"/>
    <property type="molecule type" value="Transcribed_RNA"/>
</dbReference>
<reference evidence="2" key="1">
    <citation type="submission" date="2014-09" db="EMBL/GenBank/DDBJ databases">
        <authorList>
            <person name="Magalhaes I.L.F."/>
            <person name="Oliveira U."/>
            <person name="Santos F.R."/>
            <person name="Vidigal T.H.D.A."/>
            <person name="Brescovit A.D."/>
            <person name="Santos A.J."/>
        </authorList>
    </citation>
    <scope>NUCLEOTIDE SEQUENCE</scope>
    <source>
        <tissue evidence="2">Shoot tissue taken approximately 20 cm above the soil surface</tissue>
    </source>
</reference>